<dbReference type="KEGG" id="ttm:Tthe_0274"/>
<keyword evidence="2" id="KW-1185">Reference proteome</keyword>
<evidence type="ECO:0000313" key="2">
    <source>
        <dbReference type="Proteomes" id="UP000001626"/>
    </source>
</evidence>
<gene>
    <name evidence="1" type="ordered locus">Tthe_0274</name>
</gene>
<sequence>MMGEMPFMKVAIVRATIAREKLMADNFTPDSEEIIGYEEVDEEEFYRPLAELLYKRIKEMYEEGQVENNVGRIQAN</sequence>
<name>D9TQ62_THETC</name>
<protein>
    <submittedName>
        <fullName evidence="1">Uncharacterized protein</fullName>
    </submittedName>
</protein>
<proteinExistence type="predicted"/>
<dbReference type="eggNOG" id="ENOG502ZD8X">
    <property type="taxonomic scope" value="Bacteria"/>
</dbReference>
<dbReference type="STRING" id="580327.Tthe_0274"/>
<dbReference type="Proteomes" id="UP000001626">
    <property type="component" value="Chromosome"/>
</dbReference>
<organism evidence="1 2">
    <name type="scientific">Thermoanaerobacterium thermosaccharolyticum (strain ATCC 7956 / DSM 571 / NCIMB 9385 / NCA 3814 / NCTC 13789 / WDCM 00135 / 2032)</name>
    <name type="common">Clostridium thermosaccharolyticum</name>
    <dbReference type="NCBI Taxonomy" id="580327"/>
    <lineage>
        <taxon>Bacteria</taxon>
        <taxon>Bacillati</taxon>
        <taxon>Bacillota</taxon>
        <taxon>Clostridia</taxon>
        <taxon>Thermoanaerobacterales</taxon>
        <taxon>Thermoanaerobacteraceae</taxon>
        <taxon>Thermoanaerobacterium</taxon>
    </lineage>
</organism>
<dbReference type="HOGENOM" id="CLU_2774606_0_0_9"/>
<dbReference type="AlphaFoldDB" id="D9TQ62"/>
<dbReference type="EMBL" id="CP002171">
    <property type="protein sequence ID" value="ADL67849.1"/>
    <property type="molecule type" value="Genomic_DNA"/>
</dbReference>
<evidence type="ECO:0000313" key="1">
    <source>
        <dbReference type="EMBL" id="ADL67849.1"/>
    </source>
</evidence>
<accession>D9TQ62</accession>
<reference evidence="1 2" key="1">
    <citation type="submission" date="2010-08" db="EMBL/GenBank/DDBJ databases">
        <title>Complete sequence of Thermoanaerobacterium thermosaccharolyticum DSM 571.</title>
        <authorList>
            <consortium name="US DOE Joint Genome Institute"/>
            <person name="Lucas S."/>
            <person name="Copeland A."/>
            <person name="Lapidus A."/>
            <person name="Cheng J.-F."/>
            <person name="Bruce D."/>
            <person name="Goodwin L."/>
            <person name="Pitluck S."/>
            <person name="Teshima H."/>
            <person name="Detter J.C."/>
            <person name="Han C."/>
            <person name="Tapia R."/>
            <person name="Land M."/>
            <person name="Hauser L."/>
            <person name="Chang Y.-J."/>
            <person name="Jeffries C."/>
            <person name="Kyrpides N."/>
            <person name="Ivanova N."/>
            <person name="Mikhailova N."/>
            <person name="Hemme C.L."/>
            <person name="Woyke T."/>
        </authorList>
    </citation>
    <scope>NUCLEOTIDE SEQUENCE [LARGE SCALE GENOMIC DNA]</scope>
    <source>
        <strain evidence="2">ATCC 7956 / DSM 571 / NCIMB 9385 / NCA 3814 / NCTC 13789 / WDCM 00135 / 2032</strain>
    </source>
</reference>